<reference evidence="15 16" key="1">
    <citation type="submission" date="2015-05" db="EMBL/GenBank/DDBJ databases">
        <title>Photobacterium galathea sp. nov.</title>
        <authorList>
            <person name="Machado H."/>
            <person name="Gram L."/>
        </authorList>
    </citation>
    <scope>NUCLEOTIDE SEQUENCE [LARGE SCALE GENOMIC DNA]</scope>
    <source>
        <strain evidence="15 16">CGMCC 1.12159</strain>
    </source>
</reference>
<accession>A0A0J1HC92</accession>
<dbReference type="FunFam" id="1.10.287.950:FF:000001">
    <property type="entry name" value="Methyl-accepting chemotaxis sensory transducer"/>
    <property type="match status" value="1"/>
</dbReference>
<keyword evidence="3" id="KW-0145">Chemotaxis</keyword>
<dbReference type="InterPro" id="IPR033479">
    <property type="entry name" value="dCache_1"/>
</dbReference>
<evidence type="ECO:0000256" key="2">
    <source>
        <dbReference type="ARBA" id="ARBA00022475"/>
    </source>
</evidence>
<evidence type="ECO:0000256" key="1">
    <source>
        <dbReference type="ARBA" id="ARBA00004429"/>
    </source>
</evidence>
<dbReference type="Proteomes" id="UP000036097">
    <property type="component" value="Unassembled WGS sequence"/>
</dbReference>
<dbReference type="GO" id="GO:0007165">
    <property type="term" value="P:signal transduction"/>
    <property type="evidence" value="ECO:0007669"/>
    <property type="project" value="UniProtKB-KW"/>
</dbReference>
<dbReference type="SUPFAM" id="SSF103190">
    <property type="entry name" value="Sensory domain-like"/>
    <property type="match status" value="1"/>
</dbReference>
<evidence type="ECO:0000256" key="10">
    <source>
        <dbReference type="PROSITE-ProRule" id="PRU00284"/>
    </source>
</evidence>
<keyword evidence="16" id="KW-1185">Reference proteome</keyword>
<dbReference type="PANTHER" id="PTHR32089:SF119">
    <property type="entry name" value="METHYL-ACCEPTING CHEMOTAXIS PROTEIN CTPL"/>
    <property type="match status" value="1"/>
</dbReference>
<evidence type="ECO:0000313" key="16">
    <source>
        <dbReference type="Proteomes" id="UP000036097"/>
    </source>
</evidence>
<dbReference type="Gene3D" id="3.30.450.20">
    <property type="entry name" value="PAS domain"/>
    <property type="match status" value="2"/>
</dbReference>
<dbReference type="STRING" id="1195763.ABT56_03650"/>
<dbReference type="InterPro" id="IPR000727">
    <property type="entry name" value="T_SNARE_dom"/>
</dbReference>
<keyword evidence="6 12" id="KW-1133">Transmembrane helix</keyword>
<keyword evidence="2" id="KW-1003">Cell membrane</keyword>
<evidence type="ECO:0000259" key="14">
    <source>
        <dbReference type="PROSITE" id="PS50192"/>
    </source>
</evidence>
<evidence type="ECO:0000256" key="11">
    <source>
        <dbReference type="SAM" id="Coils"/>
    </source>
</evidence>
<keyword evidence="7 12" id="KW-0472">Membrane</keyword>
<dbReference type="InterPro" id="IPR029151">
    <property type="entry name" value="Sensor-like_sf"/>
</dbReference>
<dbReference type="PANTHER" id="PTHR32089">
    <property type="entry name" value="METHYL-ACCEPTING CHEMOTAXIS PROTEIN MCPB"/>
    <property type="match status" value="1"/>
</dbReference>
<evidence type="ECO:0000256" key="3">
    <source>
        <dbReference type="ARBA" id="ARBA00022500"/>
    </source>
</evidence>
<sequence length="622" mass="68597">MKLSTKITTAFTSFFVISFALITSINLSNFSESSIKNHESKMQSQSQMLATVVAQYSERYFDILSTSSFDIDTADNEKMSAVMAKLSNITSNSAISNVYIAMNNGGIITKNGFDVTKNAKGKSWFDNIINGSHDRSFTEAYVDEFTKRWIITFSVPLYDASSNIYAVVAADLYLDELNKFVLSTVATNKVDVYLTKSGNVIASGDSTMLHTNIYADYPQYKNRSGKISYSGEQGDIIAYITNVETLGFSVANYEYVSEIEKESNNNFILGIIILCVASLLAMFLCQIFVRKYIYAPIGGEPDDINHLVENISNGILTDIPQLSAKDVGVYRSTLIMANNLKDIIVSINNCSSDLHKSSKLIADSSVDVDKSSQHQIMELEHVVTAINEMLATITEVSKNASVTSKSSNDAHHRSTDGQQIVDEMNDNIKLLVNDLGEIQNAINIVQQETENVGGILDVIRGIADQTNLLALNAAIEAARAGEHGRGFAVVADEVRSLATKTQQSTDEIQTMISKLKEQVHHSVSLMENNARSAHNTLSKSDDAAHMLQLIEQEIRQIQDMNIQIATATEEQSQVTQEINKNVYNINDISKETAAVINQNKIQAENLELLSVELSNSVLKFKI</sequence>
<organism evidence="15 16">
    <name type="scientific">Photobacterium aquae</name>
    <dbReference type="NCBI Taxonomy" id="1195763"/>
    <lineage>
        <taxon>Bacteria</taxon>
        <taxon>Pseudomonadati</taxon>
        <taxon>Pseudomonadota</taxon>
        <taxon>Gammaproteobacteria</taxon>
        <taxon>Vibrionales</taxon>
        <taxon>Vibrionaceae</taxon>
        <taxon>Photobacterium</taxon>
    </lineage>
</organism>
<dbReference type="InterPro" id="IPR004089">
    <property type="entry name" value="MCPsignal_dom"/>
</dbReference>
<name>A0A0J1HC92_9GAMM</name>
<dbReference type="AlphaFoldDB" id="A0A0J1HC92"/>
<dbReference type="Pfam" id="PF02743">
    <property type="entry name" value="dCache_1"/>
    <property type="match status" value="1"/>
</dbReference>
<dbReference type="SUPFAM" id="SSF58104">
    <property type="entry name" value="Methyl-accepting chemotaxis protein (MCP) signaling domain"/>
    <property type="match status" value="1"/>
</dbReference>
<feature type="domain" description="T-SNARE coiled-coil homology" evidence="14">
    <location>
        <begin position="537"/>
        <end position="599"/>
    </location>
</feature>
<dbReference type="PROSITE" id="PS50111">
    <property type="entry name" value="CHEMOTAXIS_TRANSDUC_2"/>
    <property type="match status" value="1"/>
</dbReference>
<comment type="subcellular location">
    <subcellularLocation>
        <location evidence="1">Cell inner membrane</location>
        <topology evidence="1">Multi-pass membrane protein</topology>
    </subcellularLocation>
</comment>
<evidence type="ECO:0008006" key="17">
    <source>
        <dbReference type="Google" id="ProtNLM"/>
    </source>
</evidence>
<proteinExistence type="inferred from homology"/>
<evidence type="ECO:0000256" key="7">
    <source>
        <dbReference type="ARBA" id="ARBA00023136"/>
    </source>
</evidence>
<evidence type="ECO:0000259" key="13">
    <source>
        <dbReference type="PROSITE" id="PS50111"/>
    </source>
</evidence>
<evidence type="ECO:0000256" key="6">
    <source>
        <dbReference type="ARBA" id="ARBA00022989"/>
    </source>
</evidence>
<dbReference type="Gene3D" id="1.10.287.950">
    <property type="entry name" value="Methyl-accepting chemotaxis protein"/>
    <property type="match status" value="1"/>
</dbReference>
<feature type="transmembrane region" description="Helical" evidence="12">
    <location>
        <begin position="267"/>
        <end position="289"/>
    </location>
</feature>
<dbReference type="RefSeq" id="WP_047877454.1">
    <property type="nucleotide sequence ID" value="NZ_LDOT01000002.1"/>
</dbReference>
<dbReference type="EMBL" id="LDOT01000002">
    <property type="protein sequence ID" value="KLV09294.1"/>
    <property type="molecule type" value="Genomic_DNA"/>
</dbReference>
<feature type="coiled-coil region" evidence="11">
    <location>
        <begin position="550"/>
        <end position="577"/>
    </location>
</feature>
<comment type="caution">
    <text evidence="15">The sequence shown here is derived from an EMBL/GenBank/DDBJ whole genome shotgun (WGS) entry which is preliminary data.</text>
</comment>
<comment type="similarity">
    <text evidence="9">Belongs to the methyl-accepting chemotaxis (MCP) protein family.</text>
</comment>
<keyword evidence="8 10" id="KW-0807">Transducer</keyword>
<keyword evidence="4" id="KW-0997">Cell inner membrane</keyword>
<evidence type="ECO:0000313" key="15">
    <source>
        <dbReference type="EMBL" id="KLV09294.1"/>
    </source>
</evidence>
<dbReference type="GO" id="GO:0005886">
    <property type="term" value="C:plasma membrane"/>
    <property type="evidence" value="ECO:0007669"/>
    <property type="project" value="UniProtKB-SubCell"/>
</dbReference>
<dbReference type="PROSITE" id="PS50192">
    <property type="entry name" value="T_SNARE"/>
    <property type="match status" value="1"/>
</dbReference>
<gene>
    <name evidence="15" type="ORF">ABT56_03650</name>
</gene>
<feature type="domain" description="Methyl-accepting transducer" evidence="13">
    <location>
        <begin position="350"/>
        <end position="586"/>
    </location>
</feature>
<dbReference type="PATRIC" id="fig|1195763.3.peg.785"/>
<dbReference type="CDD" id="cd18773">
    <property type="entry name" value="PDC1_HK_sensor"/>
    <property type="match status" value="1"/>
</dbReference>
<dbReference type="SMART" id="SM00283">
    <property type="entry name" value="MA"/>
    <property type="match status" value="1"/>
</dbReference>
<evidence type="ECO:0000256" key="9">
    <source>
        <dbReference type="ARBA" id="ARBA00029447"/>
    </source>
</evidence>
<dbReference type="CDD" id="cd11386">
    <property type="entry name" value="MCP_signal"/>
    <property type="match status" value="1"/>
</dbReference>
<dbReference type="GO" id="GO:0006935">
    <property type="term" value="P:chemotaxis"/>
    <property type="evidence" value="ECO:0007669"/>
    <property type="project" value="UniProtKB-KW"/>
</dbReference>
<evidence type="ECO:0000256" key="5">
    <source>
        <dbReference type="ARBA" id="ARBA00022692"/>
    </source>
</evidence>
<evidence type="ECO:0000256" key="12">
    <source>
        <dbReference type="SAM" id="Phobius"/>
    </source>
</evidence>
<protein>
    <recommendedName>
        <fullName evidence="17">Chemotaxis protein</fullName>
    </recommendedName>
</protein>
<evidence type="ECO:0000256" key="4">
    <source>
        <dbReference type="ARBA" id="ARBA00022519"/>
    </source>
</evidence>
<evidence type="ECO:0000256" key="8">
    <source>
        <dbReference type="ARBA" id="ARBA00023224"/>
    </source>
</evidence>
<dbReference type="Pfam" id="PF00015">
    <property type="entry name" value="MCPsignal"/>
    <property type="match status" value="1"/>
</dbReference>
<feature type="transmembrane region" description="Helical" evidence="12">
    <location>
        <begin position="7"/>
        <end position="27"/>
    </location>
</feature>
<dbReference type="OrthoDB" id="9795078at2"/>
<keyword evidence="5 12" id="KW-0812">Transmembrane</keyword>
<keyword evidence="11" id="KW-0175">Coiled coil</keyword>